<evidence type="ECO:0000256" key="7">
    <source>
        <dbReference type="ARBA" id="ARBA00022840"/>
    </source>
</evidence>
<organism evidence="13 14">
    <name type="scientific">Candidatus Acetatifactor stercoripullorum</name>
    <dbReference type="NCBI Taxonomy" id="2838414"/>
    <lineage>
        <taxon>Bacteria</taxon>
        <taxon>Bacillati</taxon>
        <taxon>Bacillota</taxon>
        <taxon>Clostridia</taxon>
        <taxon>Lachnospirales</taxon>
        <taxon>Lachnospiraceae</taxon>
        <taxon>Acetatifactor</taxon>
    </lineage>
</organism>
<dbReference type="PANTHER" id="PTHR34185">
    <property type="entry name" value="DIADENYLATE CYCLASE"/>
    <property type="match status" value="1"/>
</dbReference>
<evidence type="ECO:0000256" key="9">
    <source>
        <dbReference type="ARBA" id="ARBA00023136"/>
    </source>
</evidence>
<gene>
    <name evidence="13" type="primary">cdaA</name>
    <name evidence="10" type="synonym">dacA</name>
    <name evidence="13" type="ORF">H9742_11840</name>
</gene>
<evidence type="ECO:0000256" key="5">
    <source>
        <dbReference type="ARBA" id="ARBA00022695"/>
    </source>
</evidence>
<dbReference type="Pfam" id="PF19293">
    <property type="entry name" value="CdaA_N"/>
    <property type="match status" value="1"/>
</dbReference>
<keyword evidence="9 10" id="KW-0472">Membrane</keyword>
<dbReference type="Proteomes" id="UP000824265">
    <property type="component" value="Unassembled WGS sequence"/>
</dbReference>
<dbReference type="AlphaFoldDB" id="A0A9D1UD77"/>
<dbReference type="SUPFAM" id="SSF143597">
    <property type="entry name" value="YojJ-like"/>
    <property type="match status" value="1"/>
</dbReference>
<evidence type="ECO:0000256" key="4">
    <source>
        <dbReference type="ARBA" id="ARBA00022692"/>
    </source>
</evidence>
<dbReference type="GO" id="GO:0004016">
    <property type="term" value="F:adenylate cyclase activity"/>
    <property type="evidence" value="ECO:0007669"/>
    <property type="project" value="UniProtKB-UniRule"/>
</dbReference>
<keyword evidence="5 10" id="KW-0548">Nucleotidyltransferase</keyword>
<feature type="transmembrane region" description="Helical" evidence="10">
    <location>
        <begin position="20"/>
        <end position="41"/>
    </location>
</feature>
<evidence type="ECO:0000259" key="12">
    <source>
        <dbReference type="PROSITE" id="PS51794"/>
    </source>
</evidence>
<evidence type="ECO:0000313" key="13">
    <source>
        <dbReference type="EMBL" id="HIW82185.1"/>
    </source>
</evidence>
<accession>A0A9D1UD77</accession>
<comment type="function">
    <text evidence="10">Catalyzes the condensation of 2 ATP molecules into cyclic di-AMP (c-di-AMP), a second messenger used to regulate differing processes in different bacteria.</text>
</comment>
<dbReference type="Pfam" id="PF02457">
    <property type="entry name" value="DAC"/>
    <property type="match status" value="1"/>
</dbReference>
<reference evidence="13" key="2">
    <citation type="submission" date="2021-04" db="EMBL/GenBank/DDBJ databases">
        <authorList>
            <person name="Gilroy R."/>
        </authorList>
    </citation>
    <scope>NUCLEOTIDE SEQUENCE</scope>
    <source>
        <strain evidence="13">CHK195-6426</strain>
    </source>
</reference>
<evidence type="ECO:0000313" key="14">
    <source>
        <dbReference type="Proteomes" id="UP000824265"/>
    </source>
</evidence>
<evidence type="ECO:0000256" key="2">
    <source>
        <dbReference type="ARBA" id="ARBA00022475"/>
    </source>
</evidence>
<reference evidence="13" key="1">
    <citation type="journal article" date="2021" name="PeerJ">
        <title>Extensive microbial diversity within the chicken gut microbiome revealed by metagenomics and culture.</title>
        <authorList>
            <person name="Gilroy R."/>
            <person name="Ravi A."/>
            <person name="Getino M."/>
            <person name="Pursley I."/>
            <person name="Horton D.L."/>
            <person name="Alikhan N.F."/>
            <person name="Baker D."/>
            <person name="Gharbi K."/>
            <person name="Hall N."/>
            <person name="Watson M."/>
            <person name="Adriaenssens E.M."/>
            <person name="Foster-Nyarko E."/>
            <person name="Jarju S."/>
            <person name="Secka A."/>
            <person name="Antonio M."/>
            <person name="Oren A."/>
            <person name="Chaudhuri R.R."/>
            <person name="La Ragione R."/>
            <person name="Hildebrand F."/>
            <person name="Pallen M.J."/>
        </authorList>
    </citation>
    <scope>NUCLEOTIDE SEQUENCE</scope>
    <source>
        <strain evidence="13">CHK195-6426</strain>
    </source>
</reference>
<dbReference type="FunFam" id="3.40.1700.10:FF:000002">
    <property type="entry name" value="Diadenylate cyclase"/>
    <property type="match status" value="1"/>
</dbReference>
<dbReference type="HAMAP" id="MF_01499">
    <property type="entry name" value="DacA"/>
    <property type="match status" value="1"/>
</dbReference>
<name>A0A9D1UD77_9FIRM</name>
<dbReference type="PROSITE" id="PS51794">
    <property type="entry name" value="DAC"/>
    <property type="match status" value="1"/>
</dbReference>
<comment type="catalytic activity">
    <reaction evidence="1 10">
        <text>2 ATP = 3',3'-c-di-AMP + 2 diphosphate</text>
        <dbReference type="Rhea" id="RHEA:35655"/>
        <dbReference type="ChEBI" id="CHEBI:30616"/>
        <dbReference type="ChEBI" id="CHEBI:33019"/>
        <dbReference type="ChEBI" id="CHEBI:71500"/>
        <dbReference type="EC" id="2.7.7.85"/>
    </reaction>
</comment>
<evidence type="ECO:0000256" key="3">
    <source>
        <dbReference type="ARBA" id="ARBA00022679"/>
    </source>
</evidence>
<dbReference type="Gene3D" id="3.40.1700.10">
    <property type="entry name" value="DNA integrity scanning protein, DisA, N-terminal domain"/>
    <property type="match status" value="1"/>
</dbReference>
<dbReference type="InterPro" id="IPR003390">
    <property type="entry name" value="DNA_integrity_scan_DisA_N"/>
</dbReference>
<dbReference type="RefSeq" id="WP_318702776.1">
    <property type="nucleotide sequence ID" value="NZ_CALWMU010000007.1"/>
</dbReference>
<dbReference type="GO" id="GO:0106408">
    <property type="term" value="F:diadenylate cyclase activity"/>
    <property type="evidence" value="ECO:0007669"/>
    <property type="project" value="UniProtKB-EC"/>
</dbReference>
<dbReference type="InterPro" id="IPR014046">
    <property type="entry name" value="C-di-AMP_synthase"/>
</dbReference>
<evidence type="ECO:0000256" key="11">
    <source>
        <dbReference type="SAM" id="MobiDB-lite"/>
    </source>
</evidence>
<keyword evidence="4 10" id="KW-0812">Transmembrane</keyword>
<dbReference type="PIRSF" id="PIRSF004793">
    <property type="entry name" value="UCP004793"/>
    <property type="match status" value="1"/>
</dbReference>
<keyword evidence="2 10" id="KW-1003">Cell membrane</keyword>
<feature type="compositionally biased region" description="Basic residues" evidence="11">
    <location>
        <begin position="279"/>
        <end position="288"/>
    </location>
</feature>
<keyword evidence="7 10" id="KW-0067">ATP-binding</keyword>
<protein>
    <recommendedName>
        <fullName evidence="10">Diadenylate cyclase</fullName>
        <shortName evidence="10">DAC</shortName>
        <ecNumber evidence="10">2.7.7.85</ecNumber>
    </recommendedName>
    <alternativeName>
        <fullName evidence="10">Cyclic-di-AMP synthase</fullName>
        <shortName evidence="10">c-di-AMP synthase</shortName>
    </alternativeName>
</protein>
<feature type="region of interest" description="Disordered" evidence="11">
    <location>
        <begin position="273"/>
        <end position="297"/>
    </location>
</feature>
<dbReference type="InterPro" id="IPR034701">
    <property type="entry name" value="CdaA"/>
</dbReference>
<dbReference type="InterPro" id="IPR036888">
    <property type="entry name" value="DNA_integrity_DisA_N_sf"/>
</dbReference>
<evidence type="ECO:0000256" key="6">
    <source>
        <dbReference type="ARBA" id="ARBA00022741"/>
    </source>
</evidence>
<dbReference type="EMBL" id="DXGH01000065">
    <property type="protein sequence ID" value="HIW82185.1"/>
    <property type="molecule type" value="Genomic_DNA"/>
</dbReference>
<proteinExistence type="inferred from homology"/>
<dbReference type="PANTHER" id="PTHR34185:SF1">
    <property type="entry name" value="DIADENYLATE CYCLASE"/>
    <property type="match status" value="1"/>
</dbReference>
<dbReference type="GO" id="GO:0006171">
    <property type="term" value="P:cAMP biosynthetic process"/>
    <property type="evidence" value="ECO:0007669"/>
    <property type="project" value="InterPro"/>
</dbReference>
<evidence type="ECO:0000256" key="8">
    <source>
        <dbReference type="ARBA" id="ARBA00022989"/>
    </source>
</evidence>
<comment type="subunit">
    <text evidence="10">Probably a homodimer.</text>
</comment>
<dbReference type="InterPro" id="IPR045585">
    <property type="entry name" value="CdaA_N"/>
</dbReference>
<comment type="caution">
    <text evidence="10">Lacks conserved residue(s) required for the propagation of feature annotation.</text>
</comment>
<keyword evidence="6 10" id="KW-0547">Nucleotide-binding</keyword>
<feature type="transmembrane region" description="Helical" evidence="10">
    <location>
        <begin position="48"/>
        <end position="67"/>
    </location>
</feature>
<comment type="similarity">
    <text evidence="10">Belongs to the adenylate cyclase family. DacA/CdaA subfamily.</text>
</comment>
<dbReference type="NCBIfam" id="TIGR00159">
    <property type="entry name" value="diadenylate cyclase CdaA"/>
    <property type="match status" value="1"/>
</dbReference>
<sequence length="297" mass="33388">MQWFETVVDHLRDFSVYKTTMGISDFVEILIIAFLLYYILVWMKTTRAWQLMKGLIVILVFLLLAYLANMSTILWMAQNVLTFAVTALIVVLQPELRHALEELGKKNLLTSVLPFDSRRGTQELFSQKTINEITKACVEMGKVKTGALIVIEQNVSLRDYERTGIDVDGIVTSQLLINIFEHNTPLHDGAVIIRGNRITSATCYLPLSDNMGLSKELGTRHRAGVGISEVSDSLTVIVSEETGGISVAYEGELSRNLDAEGLKKRLQQILNKDGEEKAKSKRIWKGRSRTADEKKNI</sequence>
<evidence type="ECO:0000256" key="1">
    <source>
        <dbReference type="ARBA" id="ARBA00000877"/>
    </source>
</evidence>
<dbReference type="GO" id="GO:0005524">
    <property type="term" value="F:ATP binding"/>
    <property type="evidence" value="ECO:0007669"/>
    <property type="project" value="UniProtKB-UniRule"/>
</dbReference>
<comment type="caution">
    <text evidence="13">The sequence shown here is derived from an EMBL/GenBank/DDBJ whole genome shotgun (WGS) entry which is preliminary data.</text>
</comment>
<dbReference type="EC" id="2.7.7.85" evidence="10"/>
<evidence type="ECO:0000256" key="10">
    <source>
        <dbReference type="HAMAP-Rule" id="MF_01499"/>
    </source>
</evidence>
<feature type="domain" description="DAC" evidence="12">
    <location>
        <begin position="93"/>
        <end position="259"/>
    </location>
</feature>
<keyword evidence="8 10" id="KW-1133">Transmembrane helix</keyword>
<dbReference type="InterPro" id="IPR050338">
    <property type="entry name" value="DisA"/>
</dbReference>
<keyword evidence="3 10" id="KW-0808">Transferase</keyword>